<evidence type="ECO:0000313" key="3">
    <source>
        <dbReference type="Proteomes" id="UP000547976"/>
    </source>
</evidence>
<evidence type="ECO:0000256" key="1">
    <source>
        <dbReference type="SAM" id="MobiDB-lite"/>
    </source>
</evidence>
<reference evidence="2 3" key="1">
    <citation type="submission" date="2020-05" db="EMBL/GenBank/DDBJ databases">
        <title>Identification and distribution of gene clusters putatively required for synthesis of sphingolipid metabolism inhibitors in phylogenetically diverse species of the filamentous fungus Fusarium.</title>
        <authorList>
            <person name="Kim H.-S."/>
            <person name="Busman M."/>
            <person name="Brown D.W."/>
            <person name="Divon H."/>
            <person name="Uhlig S."/>
            <person name="Proctor R.H."/>
        </authorList>
    </citation>
    <scope>NUCLEOTIDE SEQUENCE [LARGE SCALE GENOMIC DNA]</scope>
    <source>
        <strain evidence="2 3">NRRL 66333</strain>
    </source>
</reference>
<feature type="region of interest" description="Disordered" evidence="1">
    <location>
        <begin position="118"/>
        <end position="194"/>
    </location>
</feature>
<proteinExistence type="predicted"/>
<dbReference type="OrthoDB" id="409136at2759"/>
<protein>
    <submittedName>
        <fullName evidence="2">Uncharacterized protein</fullName>
    </submittedName>
</protein>
<sequence length="735" mass="82158">MFQPGGALDRFKVISKATLPETSCEPQQTMQDEEKLEYEPGLRRGDKGKNIAKDEYKTIRISPCITGDSYLCRQVQARQVYGKGEVRFQTATAGPLISLDGRTYQLTVAHVVNFQEKATHDATESTTDDWDDWDDESDDDTDRGCSVDEDVASWDISADDDGTPASDISDDEVPGSLSSNSTLEVATQQNESDTTIAEANSNDKEPIDEPFHPPSSPHLRLSERPVLEEFLIDHASSYLGFAPGSENCQISTEMDYLLIPIRADLRAGVFTSKSAELVQKSEAFDLQSETEPRQVIIATASLGYMGGMIFPASSLLRPPGSKDFQALYCIKSDNAMPKGTSGSAVFDKRTGLLAGYVVLGCPEIDIWYMVPILDVLNDLQARFRQKWKCQIRLDVDAAMRSSDQVSTLDTNWDSLCRIFETSSGIIPPLRAQEGQLQIASKGIKPGKWGMIYDSMTNVFKYFSREGSSSTNDSPEVLLRPDECRSLFGQNPNPLEGDRQLFSRFNTLECGLLEAMVSTLSCPKAALGEHKITKTSRRHGTSFDATTESCNEDETMQPKIRVEHLFSIKKALDGRKFVDWLKEKRSPNSHDTTTYTPRCIYVWNIDPSRVRERDKATDDLPVRRFQELFSNLVAKEPSPMISLTQDTWFGSTFQIVFSLPFLVIASHDAFGKTSVTGRAALRSSVSLSFLYQQQMICESRSEKEAPQPQKTYLYHITWSTIVTGTNERYWTAACLI</sequence>
<feature type="compositionally biased region" description="Polar residues" evidence="1">
    <location>
        <begin position="176"/>
        <end position="194"/>
    </location>
</feature>
<dbReference type="RefSeq" id="XP_036531395.1">
    <property type="nucleotide sequence ID" value="XM_036677996.1"/>
</dbReference>
<gene>
    <name evidence="2" type="ORF">FSUBG_13136</name>
</gene>
<organism evidence="2 3">
    <name type="scientific">Gibberella subglutinans</name>
    <name type="common">Fusarium subglutinans</name>
    <dbReference type="NCBI Taxonomy" id="42677"/>
    <lineage>
        <taxon>Eukaryota</taxon>
        <taxon>Fungi</taxon>
        <taxon>Dikarya</taxon>
        <taxon>Ascomycota</taxon>
        <taxon>Pezizomycotina</taxon>
        <taxon>Sordariomycetes</taxon>
        <taxon>Hypocreomycetidae</taxon>
        <taxon>Hypocreales</taxon>
        <taxon>Nectriaceae</taxon>
        <taxon>Fusarium</taxon>
        <taxon>Fusarium fujikuroi species complex</taxon>
    </lineage>
</organism>
<dbReference type="Proteomes" id="UP000547976">
    <property type="component" value="Unassembled WGS sequence"/>
</dbReference>
<comment type="caution">
    <text evidence="2">The sequence shown here is derived from an EMBL/GenBank/DDBJ whole genome shotgun (WGS) entry which is preliminary data.</text>
</comment>
<feature type="compositionally biased region" description="Acidic residues" evidence="1">
    <location>
        <begin position="126"/>
        <end position="173"/>
    </location>
</feature>
<keyword evidence="3" id="KW-1185">Reference proteome</keyword>
<name>A0A8H5KZ67_GIBSU</name>
<accession>A0A8H5KZ67</accession>
<dbReference type="AlphaFoldDB" id="A0A8H5KZ67"/>
<dbReference type="EMBL" id="JAAOAV010000312">
    <property type="protein sequence ID" value="KAF5583350.1"/>
    <property type="molecule type" value="Genomic_DNA"/>
</dbReference>
<feature type="region of interest" description="Disordered" evidence="1">
    <location>
        <begin position="22"/>
        <end position="45"/>
    </location>
</feature>
<evidence type="ECO:0000313" key="2">
    <source>
        <dbReference type="EMBL" id="KAF5583350.1"/>
    </source>
</evidence>
<dbReference type="GeneID" id="59312714"/>